<evidence type="ECO:0000313" key="2">
    <source>
        <dbReference type="Proteomes" id="UP001275084"/>
    </source>
</evidence>
<dbReference type="AlphaFoldDB" id="A0AAJ0HF30"/>
<dbReference type="Proteomes" id="UP001275084">
    <property type="component" value="Unassembled WGS sequence"/>
</dbReference>
<gene>
    <name evidence="1" type="ORF">B0T25DRAFT_458142</name>
</gene>
<dbReference type="PANTHER" id="PTHR38797:SF4">
    <property type="entry name" value="NUCLEAR PORE COMPLEX PROTEIN NUP85"/>
    <property type="match status" value="1"/>
</dbReference>
<dbReference type="PANTHER" id="PTHR38797">
    <property type="entry name" value="NUCLEAR PORE COMPLEX PROTEIN NUP85-RELATED"/>
    <property type="match status" value="1"/>
</dbReference>
<dbReference type="InterPro" id="IPR022085">
    <property type="entry name" value="OpdG"/>
</dbReference>
<accession>A0AAJ0HF30</accession>
<reference evidence="1" key="2">
    <citation type="submission" date="2023-06" db="EMBL/GenBank/DDBJ databases">
        <authorList>
            <consortium name="Lawrence Berkeley National Laboratory"/>
            <person name="Haridas S."/>
            <person name="Hensen N."/>
            <person name="Bonometti L."/>
            <person name="Westerberg I."/>
            <person name="Brannstrom I.O."/>
            <person name="Guillou S."/>
            <person name="Cros-Aarteil S."/>
            <person name="Calhoun S."/>
            <person name="Kuo A."/>
            <person name="Mondo S."/>
            <person name="Pangilinan J."/>
            <person name="Riley R."/>
            <person name="Labutti K."/>
            <person name="Andreopoulos B."/>
            <person name="Lipzen A."/>
            <person name="Chen C."/>
            <person name="Yanf M."/>
            <person name="Daum C."/>
            <person name="Ng V."/>
            <person name="Clum A."/>
            <person name="Steindorff A."/>
            <person name="Ohm R."/>
            <person name="Martin F."/>
            <person name="Silar P."/>
            <person name="Natvig D."/>
            <person name="Lalanne C."/>
            <person name="Gautier V."/>
            <person name="Ament-Velasquez S.L."/>
            <person name="Kruys A."/>
            <person name="Hutchinson M.I."/>
            <person name="Powell A.J."/>
            <person name="Barry K."/>
            <person name="Miller A.N."/>
            <person name="Grigoriev I.V."/>
            <person name="Debuchy R."/>
            <person name="Gladieux P."/>
            <person name="Thoren M.H."/>
            <person name="Johannesson H."/>
        </authorList>
    </citation>
    <scope>NUCLEOTIDE SEQUENCE</scope>
    <source>
        <strain evidence="1">CBS 955.72</strain>
    </source>
</reference>
<reference evidence="1" key="1">
    <citation type="journal article" date="2023" name="Mol. Phylogenet. Evol.">
        <title>Genome-scale phylogeny and comparative genomics of the fungal order Sordariales.</title>
        <authorList>
            <person name="Hensen N."/>
            <person name="Bonometti L."/>
            <person name="Westerberg I."/>
            <person name="Brannstrom I.O."/>
            <person name="Guillou S."/>
            <person name="Cros-Aarteil S."/>
            <person name="Calhoun S."/>
            <person name="Haridas S."/>
            <person name="Kuo A."/>
            <person name="Mondo S."/>
            <person name="Pangilinan J."/>
            <person name="Riley R."/>
            <person name="LaButti K."/>
            <person name="Andreopoulos B."/>
            <person name="Lipzen A."/>
            <person name="Chen C."/>
            <person name="Yan M."/>
            <person name="Daum C."/>
            <person name="Ng V."/>
            <person name="Clum A."/>
            <person name="Steindorff A."/>
            <person name="Ohm R.A."/>
            <person name="Martin F."/>
            <person name="Silar P."/>
            <person name="Natvig D.O."/>
            <person name="Lalanne C."/>
            <person name="Gautier V."/>
            <person name="Ament-Velasquez S.L."/>
            <person name="Kruys A."/>
            <person name="Hutchinson M.I."/>
            <person name="Powell A.J."/>
            <person name="Barry K."/>
            <person name="Miller A.N."/>
            <person name="Grigoriev I.V."/>
            <person name="Debuchy R."/>
            <person name="Gladieux P."/>
            <person name="Hiltunen Thoren M."/>
            <person name="Johannesson H."/>
        </authorList>
    </citation>
    <scope>NUCLEOTIDE SEQUENCE</scope>
    <source>
        <strain evidence="1">CBS 955.72</strain>
    </source>
</reference>
<name>A0AAJ0HF30_9PEZI</name>
<organism evidence="1 2">
    <name type="scientific">Lasiosphaeria hispida</name>
    <dbReference type="NCBI Taxonomy" id="260671"/>
    <lineage>
        <taxon>Eukaryota</taxon>
        <taxon>Fungi</taxon>
        <taxon>Dikarya</taxon>
        <taxon>Ascomycota</taxon>
        <taxon>Pezizomycotina</taxon>
        <taxon>Sordariomycetes</taxon>
        <taxon>Sordariomycetidae</taxon>
        <taxon>Sordariales</taxon>
        <taxon>Lasiosphaeriaceae</taxon>
        <taxon>Lasiosphaeria</taxon>
    </lineage>
</organism>
<evidence type="ECO:0000313" key="1">
    <source>
        <dbReference type="EMBL" id="KAK3349684.1"/>
    </source>
</evidence>
<sequence>WLNLNSFVARLFGSGAIVWGDFPIWQLRQGLENDLAEVKGDCSPAEAVDNGVAVASSWLTHPGLALLELSRRSLAQVCSRGSSLPGHLGFSLERWGFWKRRLGELRSTVSMGVAPSVEQAIEIMRWSVVALAEN</sequence>
<dbReference type="EMBL" id="JAUIQD010000005">
    <property type="protein sequence ID" value="KAK3349684.1"/>
    <property type="molecule type" value="Genomic_DNA"/>
</dbReference>
<feature type="non-terminal residue" evidence="1">
    <location>
        <position position="1"/>
    </location>
</feature>
<protein>
    <submittedName>
        <fullName evidence="1">Uncharacterized protein</fullName>
    </submittedName>
</protein>
<comment type="caution">
    <text evidence="1">The sequence shown here is derived from an EMBL/GenBank/DDBJ whole genome shotgun (WGS) entry which is preliminary data.</text>
</comment>
<dbReference type="InterPro" id="IPR053204">
    <property type="entry name" value="Oxopyrrolidines_Biosynth-assoc"/>
</dbReference>
<proteinExistence type="predicted"/>
<dbReference type="Pfam" id="PF12311">
    <property type="entry name" value="DUF3632"/>
    <property type="match status" value="1"/>
</dbReference>
<keyword evidence="2" id="KW-1185">Reference proteome</keyword>